<dbReference type="AlphaFoldDB" id="A0A2V2N491"/>
<name>A0A2V2N491_9EURY</name>
<dbReference type="RefSeq" id="WP_109968956.1">
    <property type="nucleotide sequence ID" value="NZ_CP176093.1"/>
</dbReference>
<reference evidence="1 2" key="1">
    <citation type="submission" date="2018-05" db="EMBL/GenBank/DDBJ databases">
        <title>Draft genome of Methanospirillum lacunae Ki8-1.</title>
        <authorList>
            <person name="Dueholm M.S."/>
            <person name="Nielsen P.H."/>
            <person name="Bakmann L.F."/>
            <person name="Otzen D.E."/>
        </authorList>
    </citation>
    <scope>NUCLEOTIDE SEQUENCE [LARGE SCALE GENOMIC DNA]</scope>
    <source>
        <strain evidence="1 2">Ki8-1</strain>
    </source>
</reference>
<gene>
    <name evidence="1" type="ORF">DK846_10760</name>
</gene>
<protein>
    <submittedName>
        <fullName evidence="1">Uncharacterized protein</fullName>
    </submittedName>
</protein>
<proteinExistence type="predicted"/>
<keyword evidence="2" id="KW-1185">Reference proteome</keyword>
<organism evidence="1 2">
    <name type="scientific">Methanospirillum lacunae</name>
    <dbReference type="NCBI Taxonomy" id="668570"/>
    <lineage>
        <taxon>Archaea</taxon>
        <taxon>Methanobacteriati</taxon>
        <taxon>Methanobacteriota</taxon>
        <taxon>Stenosarchaea group</taxon>
        <taxon>Methanomicrobia</taxon>
        <taxon>Methanomicrobiales</taxon>
        <taxon>Methanospirillaceae</taxon>
        <taxon>Methanospirillum</taxon>
    </lineage>
</organism>
<comment type="caution">
    <text evidence="1">The sequence shown here is derived from an EMBL/GenBank/DDBJ whole genome shotgun (WGS) entry which is preliminary data.</text>
</comment>
<dbReference type="EMBL" id="QGMY01000008">
    <property type="protein sequence ID" value="PWR71338.1"/>
    <property type="molecule type" value="Genomic_DNA"/>
</dbReference>
<accession>A0A2V2N491</accession>
<sequence length="68" mass="7415">MSGKIKTLIDNLIEQRAKGNPSLESTTRTKLLLKGIDGAKYTASSDDDPVVIEKIRQIAKDMGVQLTV</sequence>
<evidence type="ECO:0000313" key="2">
    <source>
        <dbReference type="Proteomes" id="UP000245657"/>
    </source>
</evidence>
<dbReference type="GeneID" id="97547036"/>
<dbReference type="Proteomes" id="UP000245657">
    <property type="component" value="Unassembled WGS sequence"/>
</dbReference>
<evidence type="ECO:0000313" key="1">
    <source>
        <dbReference type="EMBL" id="PWR71338.1"/>
    </source>
</evidence>
<dbReference type="OrthoDB" id="109465at2157"/>